<feature type="site" description="Transition state stabilizer" evidence="6">
    <location>
        <position position="239"/>
    </location>
</feature>
<dbReference type="Pfam" id="PF00871">
    <property type="entry name" value="Acetate_kinase"/>
    <property type="match status" value="1"/>
</dbReference>
<keyword evidence="3 6" id="KW-0547">Nucleotide-binding</keyword>
<evidence type="ECO:0000256" key="2">
    <source>
        <dbReference type="ARBA" id="ARBA00022679"/>
    </source>
</evidence>
<dbReference type="HAMAP" id="MF_00020">
    <property type="entry name" value="Acetate_kinase"/>
    <property type="match status" value="1"/>
</dbReference>
<feature type="binding site" evidence="6">
    <location>
        <position position="15"/>
    </location>
    <ligand>
        <name>ATP</name>
        <dbReference type="ChEBI" id="CHEBI:30616"/>
    </ligand>
</feature>
<accession>A0ABS9Q1Z5</accession>
<comment type="caution">
    <text evidence="8">The sequence shown here is derived from an EMBL/GenBank/DDBJ whole genome shotgun (WGS) entry which is preliminary data.</text>
</comment>
<evidence type="ECO:0000256" key="3">
    <source>
        <dbReference type="ARBA" id="ARBA00022741"/>
    </source>
</evidence>
<dbReference type="NCBIfam" id="TIGR00016">
    <property type="entry name" value="ackA"/>
    <property type="match status" value="1"/>
</dbReference>
<feature type="active site" description="Proton donor/acceptor" evidence="6">
    <location>
        <position position="146"/>
    </location>
</feature>
<dbReference type="EMBL" id="JAKRCV010000020">
    <property type="protein sequence ID" value="MCG7321889.1"/>
    <property type="molecule type" value="Genomic_DNA"/>
</dbReference>
<keyword evidence="5 6" id="KW-0067">ATP-binding</keyword>
<evidence type="ECO:0000313" key="8">
    <source>
        <dbReference type="EMBL" id="MCG7321889.1"/>
    </source>
</evidence>
<protein>
    <recommendedName>
        <fullName evidence="6">Acetate kinase</fullName>
        <ecNumber evidence="6">2.7.2.1</ecNumber>
    </recommendedName>
    <alternativeName>
        <fullName evidence="6">Acetokinase</fullName>
    </alternativeName>
</protein>
<organism evidence="8 9">
    <name type="scientific">Arsenicicoccus bolidensis</name>
    <dbReference type="NCBI Taxonomy" id="229480"/>
    <lineage>
        <taxon>Bacteria</taxon>
        <taxon>Bacillati</taxon>
        <taxon>Actinomycetota</taxon>
        <taxon>Actinomycetes</taxon>
        <taxon>Micrococcales</taxon>
        <taxon>Intrasporangiaceae</taxon>
        <taxon>Arsenicicoccus</taxon>
    </lineage>
</organism>
<keyword evidence="6" id="KW-0460">Magnesium</keyword>
<keyword evidence="2 6" id="KW-0808">Transferase</keyword>
<dbReference type="InterPro" id="IPR023865">
    <property type="entry name" value="Aliphatic_acid_kinase_CS"/>
</dbReference>
<gene>
    <name evidence="6" type="primary">ackA</name>
    <name evidence="8" type="ORF">MHL29_08325</name>
</gene>
<proteinExistence type="inferred from homology"/>
<feature type="binding site" evidence="6">
    <location>
        <begin position="280"/>
        <end position="282"/>
    </location>
    <ligand>
        <name>ATP</name>
        <dbReference type="ChEBI" id="CHEBI:30616"/>
    </ligand>
</feature>
<evidence type="ECO:0000256" key="7">
    <source>
        <dbReference type="RuleBase" id="RU003835"/>
    </source>
</evidence>
<dbReference type="SUPFAM" id="SSF53067">
    <property type="entry name" value="Actin-like ATPase domain"/>
    <property type="match status" value="2"/>
</dbReference>
<feature type="binding site" evidence="6">
    <location>
        <position position="8"/>
    </location>
    <ligand>
        <name>Mg(2+)</name>
        <dbReference type="ChEBI" id="CHEBI:18420"/>
    </ligand>
</feature>
<feature type="site" description="Transition state stabilizer" evidence="6">
    <location>
        <position position="178"/>
    </location>
</feature>
<feature type="binding site" evidence="6">
    <location>
        <begin position="328"/>
        <end position="332"/>
    </location>
    <ligand>
        <name>ATP</name>
        <dbReference type="ChEBI" id="CHEBI:30616"/>
    </ligand>
</feature>
<dbReference type="RefSeq" id="WP_239263854.1">
    <property type="nucleotide sequence ID" value="NZ_JAKRCV010000020.1"/>
</dbReference>
<keyword evidence="9" id="KW-1185">Reference proteome</keyword>
<sequence>MPSVLVLNAGSSSLKYQLVQVGTRDVLAVGLVEAIGLPSAKITHTGGGDKVAKAIDCPDHKAAIAAVVDMFDRVGPRLADAELVAVGHRVVHGGEKFSDAVLVTDELLDALDELTPLAPLHNPANLVGLRAALELFPDLPQVGVFDTAFHQTMPDYAYTYAVPHEWREKHGVRRYGFHGTSHLYVSQEAARMLGKDTSEVSVIVLHLGNGASVTAVQGGVSIDTSMGLTPLEGLVMGTRSGDIDPAIPMHMVRAAGLTMEEVDHALYKESGLKGLTGHSDSRDVEDLRASGDDRARLAQEVSTYRLKKYIGAYAAAMGSLDAIAFTGGIGENSVVVRRMATEGLGILGIEVDPELNAGRSKQAHDIATADSRVRVFVIPTDEEGEIARQTYAVAKDAGRV</sequence>
<dbReference type="EC" id="2.7.2.1" evidence="6"/>
<comment type="cofactor">
    <cofactor evidence="6">
        <name>Mg(2+)</name>
        <dbReference type="ChEBI" id="CHEBI:18420"/>
    </cofactor>
    <cofactor evidence="6">
        <name>Mn(2+)</name>
        <dbReference type="ChEBI" id="CHEBI:29035"/>
    </cofactor>
    <text evidence="6">Mg(2+). Can also accept Mn(2+).</text>
</comment>
<dbReference type="InterPro" id="IPR004372">
    <property type="entry name" value="Ac/propionate_kinase"/>
</dbReference>
<feature type="binding site" evidence="6">
    <location>
        <begin position="206"/>
        <end position="210"/>
    </location>
    <ligand>
        <name>ATP</name>
        <dbReference type="ChEBI" id="CHEBI:30616"/>
    </ligand>
</feature>
<reference evidence="8 9" key="1">
    <citation type="submission" date="2022-02" db="EMBL/GenBank/DDBJ databases">
        <title>Uncovering new skin microbiome diversity through culturing and metagenomics.</title>
        <authorList>
            <person name="Conlan S."/>
            <person name="Deming C."/>
            <person name="Nisc Comparative Sequencing Program N."/>
            <person name="Segre J.A."/>
        </authorList>
    </citation>
    <scope>NUCLEOTIDE SEQUENCE [LARGE SCALE GENOMIC DNA]</scope>
    <source>
        <strain evidence="8 9">ACRQZ</strain>
    </source>
</reference>
<evidence type="ECO:0000256" key="1">
    <source>
        <dbReference type="ARBA" id="ARBA00008748"/>
    </source>
</evidence>
<comment type="catalytic activity">
    <reaction evidence="6">
        <text>acetate + ATP = acetyl phosphate + ADP</text>
        <dbReference type="Rhea" id="RHEA:11352"/>
        <dbReference type="ChEBI" id="CHEBI:22191"/>
        <dbReference type="ChEBI" id="CHEBI:30089"/>
        <dbReference type="ChEBI" id="CHEBI:30616"/>
        <dbReference type="ChEBI" id="CHEBI:456216"/>
        <dbReference type="EC" id="2.7.2.1"/>
    </reaction>
</comment>
<dbReference type="PIRSF" id="PIRSF000722">
    <property type="entry name" value="Acetate_prop_kin"/>
    <property type="match status" value="1"/>
</dbReference>
<comment type="pathway">
    <text evidence="6">Metabolic intermediate biosynthesis; acetyl-CoA biosynthesis; acetyl-CoA from acetate: step 1/2.</text>
</comment>
<dbReference type="Proteomes" id="UP001521931">
    <property type="component" value="Unassembled WGS sequence"/>
</dbReference>
<feature type="binding site" evidence="6">
    <location>
        <position position="89"/>
    </location>
    <ligand>
        <name>substrate</name>
    </ligand>
</feature>
<keyword evidence="6" id="KW-0963">Cytoplasm</keyword>
<comment type="similarity">
    <text evidence="1 6 7">Belongs to the acetokinase family.</text>
</comment>
<evidence type="ECO:0000256" key="5">
    <source>
        <dbReference type="ARBA" id="ARBA00022840"/>
    </source>
</evidence>
<dbReference type="Gene3D" id="3.30.420.40">
    <property type="match status" value="2"/>
</dbReference>
<feature type="binding site" evidence="6">
    <location>
        <position position="382"/>
    </location>
    <ligand>
        <name>Mg(2+)</name>
        <dbReference type="ChEBI" id="CHEBI:18420"/>
    </ligand>
</feature>
<evidence type="ECO:0000256" key="6">
    <source>
        <dbReference type="HAMAP-Rule" id="MF_00020"/>
    </source>
</evidence>
<dbReference type="PANTHER" id="PTHR21060:SF15">
    <property type="entry name" value="ACETATE KINASE-RELATED"/>
    <property type="match status" value="1"/>
</dbReference>
<keyword evidence="6" id="KW-0479">Metal-binding</keyword>
<dbReference type="GO" id="GO:0016301">
    <property type="term" value="F:kinase activity"/>
    <property type="evidence" value="ECO:0007669"/>
    <property type="project" value="UniProtKB-KW"/>
</dbReference>
<comment type="subunit">
    <text evidence="6">Homodimer.</text>
</comment>
<comment type="function">
    <text evidence="6">Catalyzes the formation of acetyl phosphate from acetate and ATP. Can also catalyze the reverse reaction.</text>
</comment>
<dbReference type="PROSITE" id="PS01075">
    <property type="entry name" value="ACETATE_KINASE_1"/>
    <property type="match status" value="1"/>
</dbReference>
<dbReference type="PRINTS" id="PR00471">
    <property type="entry name" value="ACETATEKNASE"/>
</dbReference>
<name>A0ABS9Q1Z5_9MICO</name>
<dbReference type="InterPro" id="IPR000890">
    <property type="entry name" value="Aliphatic_acid_kin_short-chain"/>
</dbReference>
<dbReference type="CDD" id="cd24010">
    <property type="entry name" value="ASKHA_NBD_AcK_PK"/>
    <property type="match status" value="1"/>
</dbReference>
<evidence type="ECO:0000313" key="9">
    <source>
        <dbReference type="Proteomes" id="UP001521931"/>
    </source>
</evidence>
<evidence type="ECO:0000256" key="4">
    <source>
        <dbReference type="ARBA" id="ARBA00022777"/>
    </source>
</evidence>
<dbReference type="InterPro" id="IPR043129">
    <property type="entry name" value="ATPase_NBD"/>
</dbReference>
<keyword evidence="4 6" id="KW-0418">Kinase</keyword>
<comment type="subcellular location">
    <subcellularLocation>
        <location evidence="6">Cytoplasm</location>
    </subcellularLocation>
</comment>
<dbReference type="PANTHER" id="PTHR21060">
    <property type="entry name" value="ACETATE KINASE"/>
    <property type="match status" value="1"/>
</dbReference>
<dbReference type="PROSITE" id="PS01076">
    <property type="entry name" value="ACETATE_KINASE_2"/>
    <property type="match status" value="1"/>
</dbReference>